<dbReference type="RefSeq" id="WP_344428658.1">
    <property type="nucleotide sequence ID" value="NZ_BAAANN010000035.1"/>
</dbReference>
<keyword evidence="3" id="KW-1185">Reference proteome</keyword>
<name>A0ABN2S7U9_9PSEU</name>
<sequence>MADKTEFDKDELKNSAKEIAKLLGDGRQDKVDKLVNQHPKCGIFNLAVWVERLTDDRRNAVVAHFNHLGTSFEKMSDFLNEIAEKFDNVDGDNASKIKKIINDEKDDSEKKIKEWNTAREKTEGNHGGGGGSRNDGYTNNLNVEFKSDGSDEVDVNKKN</sequence>
<comment type="caution">
    <text evidence="2">The sequence shown here is derived from an EMBL/GenBank/DDBJ whole genome shotgun (WGS) entry which is preliminary data.</text>
</comment>
<gene>
    <name evidence="2" type="ORF">GCM10009754_68370</name>
</gene>
<dbReference type="Proteomes" id="UP001501116">
    <property type="component" value="Unassembled WGS sequence"/>
</dbReference>
<evidence type="ECO:0000256" key="1">
    <source>
        <dbReference type="SAM" id="MobiDB-lite"/>
    </source>
</evidence>
<accession>A0ABN2S7U9</accession>
<proteinExistence type="predicted"/>
<feature type="compositionally biased region" description="Basic and acidic residues" evidence="1">
    <location>
        <begin position="108"/>
        <end position="124"/>
    </location>
</feature>
<evidence type="ECO:0000313" key="3">
    <source>
        <dbReference type="Proteomes" id="UP001501116"/>
    </source>
</evidence>
<evidence type="ECO:0000313" key="2">
    <source>
        <dbReference type="EMBL" id="GAA1981836.1"/>
    </source>
</evidence>
<protein>
    <submittedName>
        <fullName evidence="2">Uncharacterized protein</fullName>
    </submittedName>
</protein>
<dbReference type="EMBL" id="BAAANN010000035">
    <property type="protein sequence ID" value="GAA1981836.1"/>
    <property type="molecule type" value="Genomic_DNA"/>
</dbReference>
<feature type="compositionally biased region" description="Basic and acidic residues" evidence="1">
    <location>
        <begin position="145"/>
        <end position="159"/>
    </location>
</feature>
<reference evidence="2 3" key="1">
    <citation type="journal article" date="2019" name="Int. J. Syst. Evol. Microbiol.">
        <title>The Global Catalogue of Microorganisms (GCM) 10K type strain sequencing project: providing services to taxonomists for standard genome sequencing and annotation.</title>
        <authorList>
            <consortium name="The Broad Institute Genomics Platform"/>
            <consortium name="The Broad Institute Genome Sequencing Center for Infectious Disease"/>
            <person name="Wu L."/>
            <person name="Ma J."/>
        </authorList>
    </citation>
    <scope>NUCLEOTIDE SEQUENCE [LARGE SCALE GENOMIC DNA]</scope>
    <source>
        <strain evidence="2 3">JCM 14545</strain>
    </source>
</reference>
<organism evidence="2 3">
    <name type="scientific">Amycolatopsis minnesotensis</name>
    <dbReference type="NCBI Taxonomy" id="337894"/>
    <lineage>
        <taxon>Bacteria</taxon>
        <taxon>Bacillati</taxon>
        <taxon>Actinomycetota</taxon>
        <taxon>Actinomycetes</taxon>
        <taxon>Pseudonocardiales</taxon>
        <taxon>Pseudonocardiaceae</taxon>
        <taxon>Amycolatopsis</taxon>
    </lineage>
</organism>
<feature type="region of interest" description="Disordered" evidence="1">
    <location>
        <begin position="108"/>
        <end position="159"/>
    </location>
</feature>